<evidence type="ECO:0000313" key="7">
    <source>
        <dbReference type="Proteomes" id="UP000301870"/>
    </source>
</evidence>
<dbReference type="InterPro" id="IPR036397">
    <property type="entry name" value="RNaseH_sf"/>
</dbReference>
<dbReference type="RefSeq" id="XP_022829719.1">
    <property type="nucleotide sequence ID" value="XM_022973951.1"/>
</dbReference>
<dbReference type="SUPFAM" id="SSF53098">
    <property type="entry name" value="Ribonuclease H-like"/>
    <property type="match status" value="1"/>
</dbReference>
<keyword evidence="7" id="KW-1185">Reference proteome</keyword>
<evidence type="ECO:0000313" key="8">
    <source>
        <dbReference type="RefSeq" id="XP_022829719.1"/>
    </source>
</evidence>
<keyword evidence="3" id="KW-0479">Metal-binding</keyword>
<evidence type="ECO:0000256" key="6">
    <source>
        <dbReference type="ARBA" id="ARBA00022842"/>
    </source>
</evidence>
<dbReference type="PANTHER" id="PTHR13058:SF19">
    <property type="entry name" value="LD40940P"/>
    <property type="match status" value="1"/>
</dbReference>
<organism evidence="7 8">
    <name type="scientific">Spodoptera litura</name>
    <name type="common">Asian cotton leafworm</name>
    <dbReference type="NCBI Taxonomy" id="69820"/>
    <lineage>
        <taxon>Eukaryota</taxon>
        <taxon>Metazoa</taxon>
        <taxon>Ecdysozoa</taxon>
        <taxon>Arthropoda</taxon>
        <taxon>Hexapoda</taxon>
        <taxon>Insecta</taxon>
        <taxon>Pterygota</taxon>
        <taxon>Neoptera</taxon>
        <taxon>Endopterygota</taxon>
        <taxon>Lepidoptera</taxon>
        <taxon>Glossata</taxon>
        <taxon>Ditrysia</taxon>
        <taxon>Noctuoidea</taxon>
        <taxon>Noctuidae</taxon>
        <taxon>Amphipyrinae</taxon>
        <taxon>Spodoptera</taxon>
    </lineage>
</organism>
<gene>
    <name evidence="8" type="primary">LOC111358693</name>
</gene>
<name>A0A9J7EL31_SPOLT</name>
<accession>A0A9J7EL31</accession>
<dbReference type="KEGG" id="sliu:111358693"/>
<dbReference type="OrthoDB" id="43458at2759"/>
<proteinExistence type="predicted"/>
<keyword evidence="2" id="KW-0540">Nuclease</keyword>
<dbReference type="GO" id="GO:0005737">
    <property type="term" value="C:cytoplasm"/>
    <property type="evidence" value="ECO:0007669"/>
    <property type="project" value="TreeGrafter"/>
</dbReference>
<protein>
    <submittedName>
        <fullName evidence="8">Three prime repair exonuclease 2-like</fullName>
    </submittedName>
</protein>
<reference evidence="8" key="1">
    <citation type="submission" date="2025-08" db="UniProtKB">
        <authorList>
            <consortium name="RefSeq"/>
        </authorList>
    </citation>
    <scope>IDENTIFICATION</scope>
    <source>
        <strain evidence="8">Ishihara</strain>
        <tissue evidence="8">Whole body</tissue>
    </source>
</reference>
<evidence type="ECO:0000256" key="2">
    <source>
        <dbReference type="ARBA" id="ARBA00022722"/>
    </source>
</evidence>
<evidence type="ECO:0000256" key="5">
    <source>
        <dbReference type="ARBA" id="ARBA00022839"/>
    </source>
</evidence>
<dbReference type="GO" id="GO:0046872">
    <property type="term" value="F:metal ion binding"/>
    <property type="evidence" value="ECO:0007669"/>
    <property type="project" value="UniProtKB-KW"/>
</dbReference>
<keyword evidence="6" id="KW-0460">Magnesium</keyword>
<keyword evidence="5" id="KW-0269">Exonuclease</keyword>
<dbReference type="Gene3D" id="3.30.420.10">
    <property type="entry name" value="Ribonuclease H-like superfamily/Ribonuclease H"/>
    <property type="match status" value="1"/>
</dbReference>
<evidence type="ECO:0000256" key="1">
    <source>
        <dbReference type="ARBA" id="ARBA00001946"/>
    </source>
</evidence>
<comment type="cofactor">
    <cofactor evidence="1">
        <name>Mg(2+)</name>
        <dbReference type="ChEBI" id="CHEBI:18420"/>
    </cofactor>
</comment>
<dbReference type="GO" id="GO:0006308">
    <property type="term" value="P:DNA catabolic process"/>
    <property type="evidence" value="ECO:0007669"/>
    <property type="project" value="TreeGrafter"/>
</dbReference>
<sequence length="212" mass="24767">MAPVQTFVFFDIATKREDNADNCDEIKALCFLAVPRQQYLEPNNIRAPNDGNQIYMEFPNNEITVEDFNTINNFINQQEKPVCIMAHNGNRFDFGILKRKFNRLNVDLASDVLVADTMYAFHDILENRAQGNAVRRFYWEPHPQPANGYKLHDVYTRVVTNNPVEIEPHPPQNDTYMLFRISHALGQRFLNWADNPNRQRRFVQVQPNGIQI</sequence>
<dbReference type="AlphaFoldDB" id="A0A9J7EL31"/>
<dbReference type="GO" id="GO:0003676">
    <property type="term" value="F:nucleic acid binding"/>
    <property type="evidence" value="ECO:0007669"/>
    <property type="project" value="InterPro"/>
</dbReference>
<keyword evidence="4" id="KW-0378">Hydrolase</keyword>
<dbReference type="Proteomes" id="UP000301870">
    <property type="component" value="Chromosome 2"/>
</dbReference>
<evidence type="ECO:0000256" key="4">
    <source>
        <dbReference type="ARBA" id="ARBA00022801"/>
    </source>
</evidence>
<dbReference type="InterPro" id="IPR040393">
    <property type="entry name" value="TREX1/2"/>
</dbReference>
<dbReference type="PANTHER" id="PTHR13058">
    <property type="entry name" value="THREE PRIME REPAIR EXONUCLEASE 1, 2"/>
    <property type="match status" value="1"/>
</dbReference>
<dbReference type="GeneID" id="111358693"/>
<dbReference type="GO" id="GO:0008296">
    <property type="term" value="F:3'-5'-DNA exonuclease activity"/>
    <property type="evidence" value="ECO:0007669"/>
    <property type="project" value="TreeGrafter"/>
</dbReference>
<evidence type="ECO:0000256" key="3">
    <source>
        <dbReference type="ARBA" id="ARBA00022723"/>
    </source>
</evidence>
<dbReference type="InterPro" id="IPR012337">
    <property type="entry name" value="RNaseH-like_sf"/>
</dbReference>